<dbReference type="NCBIfam" id="TIGR00413">
    <property type="entry name" value="rlpA"/>
    <property type="match status" value="1"/>
</dbReference>
<dbReference type="PANTHER" id="PTHR34183:SF8">
    <property type="entry name" value="ENDOLYTIC PEPTIDOGLYCAN TRANSGLYCOSYLASE RLPA-RELATED"/>
    <property type="match status" value="1"/>
</dbReference>
<dbReference type="GO" id="GO:0042834">
    <property type="term" value="F:peptidoglycan binding"/>
    <property type="evidence" value="ECO:0007669"/>
    <property type="project" value="InterPro"/>
</dbReference>
<feature type="domain" description="SPOR" evidence="6">
    <location>
        <begin position="167"/>
        <end position="244"/>
    </location>
</feature>
<dbReference type="SUPFAM" id="SSF110997">
    <property type="entry name" value="Sporulation related repeat"/>
    <property type="match status" value="1"/>
</dbReference>
<sequence>MRVFIFSLCIACLISLVGCGKKHIASPHRQSATTSTKAKSAGSYAVWGKRYNTLASSENFVQFGKASWYGKKFHGKKTANGERYDMYGMTAAHKNLPFGTLVRVTNIENNRSVVVRVNDRGPFVEGRIIDLTHSAAQKLGMLGPGVVSVKLEAIGGPNHSTVASAPNKTGGTYYVQVGSFGDKFNAQTLRKKIVQEGRSCRLYQDISSSIWKVHVGPYLTYTAAERAKHALGNEFSGAFIFAGK</sequence>
<keyword evidence="4 8" id="KW-0449">Lipoprotein</keyword>
<dbReference type="GO" id="GO:0005886">
    <property type="term" value="C:plasma membrane"/>
    <property type="evidence" value="ECO:0007669"/>
    <property type="project" value="UniProtKB-SubCell"/>
</dbReference>
<dbReference type="Pfam" id="PF05036">
    <property type="entry name" value="SPOR"/>
    <property type="match status" value="1"/>
</dbReference>
<evidence type="ECO:0000313" key="9">
    <source>
        <dbReference type="Proteomes" id="UP000184001"/>
    </source>
</evidence>
<protein>
    <recommendedName>
        <fullName evidence="4">Probable endolytic peptidoglycan transglycosylase RlpA</fullName>
        <ecNumber evidence="4">4.2.2.-</ecNumber>
    </recommendedName>
</protein>
<dbReference type="SUPFAM" id="SSF50685">
    <property type="entry name" value="Barwin-like endoglucanases"/>
    <property type="match status" value="1"/>
</dbReference>
<dbReference type="PANTHER" id="PTHR34183">
    <property type="entry name" value="ENDOLYTIC PEPTIDOGLYCAN TRANSGLYCOSYLASE RLPA"/>
    <property type="match status" value="1"/>
</dbReference>
<dbReference type="PROSITE" id="PS51724">
    <property type="entry name" value="SPOR"/>
    <property type="match status" value="1"/>
</dbReference>
<dbReference type="Proteomes" id="UP000184001">
    <property type="component" value="Unassembled WGS sequence"/>
</dbReference>
<evidence type="ECO:0000256" key="5">
    <source>
        <dbReference type="RuleBase" id="RU003495"/>
    </source>
</evidence>
<dbReference type="EMBL" id="JBFSOO010000002">
    <property type="protein sequence ID" value="MEZ6852470.1"/>
    <property type="molecule type" value="Genomic_DNA"/>
</dbReference>
<evidence type="ECO:0000256" key="2">
    <source>
        <dbReference type="ARBA" id="ARBA00023239"/>
    </source>
</evidence>
<evidence type="ECO:0000256" key="4">
    <source>
        <dbReference type="HAMAP-Rule" id="MF_02071"/>
    </source>
</evidence>
<evidence type="ECO:0000313" key="10">
    <source>
        <dbReference type="Proteomes" id="UP001568358"/>
    </source>
</evidence>
<dbReference type="CDD" id="cd22268">
    <property type="entry name" value="DPBB_RlpA-like"/>
    <property type="match status" value="1"/>
</dbReference>
<comment type="subcellular location">
    <subcellularLocation>
        <location evidence="4">Cell membrane</location>
        <topology evidence="4">Lipid-anchor</topology>
    </subcellularLocation>
</comment>
<organism evidence="8 9">
    <name type="scientific">Halodesulfovibrio aestuarii</name>
    <dbReference type="NCBI Taxonomy" id="126333"/>
    <lineage>
        <taxon>Bacteria</taxon>
        <taxon>Pseudomonadati</taxon>
        <taxon>Thermodesulfobacteriota</taxon>
        <taxon>Desulfovibrionia</taxon>
        <taxon>Desulfovibrionales</taxon>
        <taxon>Desulfovibrionaceae</taxon>
        <taxon>Halodesulfovibrio</taxon>
    </lineage>
</organism>
<dbReference type="RefSeq" id="WP_020000872.1">
    <property type="nucleotide sequence ID" value="NZ_CP192217.1"/>
</dbReference>
<dbReference type="Gene3D" id="3.30.70.1070">
    <property type="entry name" value="Sporulation related repeat"/>
    <property type="match status" value="1"/>
</dbReference>
<evidence type="ECO:0000259" key="6">
    <source>
        <dbReference type="PROSITE" id="PS51724"/>
    </source>
</evidence>
<dbReference type="InterPro" id="IPR009009">
    <property type="entry name" value="RlpA-like_DPBB"/>
</dbReference>
<dbReference type="Pfam" id="PF03330">
    <property type="entry name" value="DPBB_1"/>
    <property type="match status" value="1"/>
</dbReference>
<keyword evidence="10" id="KW-1185">Reference proteome</keyword>
<dbReference type="InterPro" id="IPR012997">
    <property type="entry name" value="RplA"/>
</dbReference>
<dbReference type="InterPro" id="IPR007730">
    <property type="entry name" value="SPOR-like_dom"/>
</dbReference>
<accession>A0A8G2CBC3</accession>
<dbReference type="EMBL" id="FQZR01000005">
    <property type="protein sequence ID" value="SHJ34911.1"/>
    <property type="molecule type" value="Genomic_DNA"/>
</dbReference>
<dbReference type="PROSITE" id="PS51257">
    <property type="entry name" value="PROKAR_LIPOPROTEIN"/>
    <property type="match status" value="1"/>
</dbReference>
<evidence type="ECO:0000256" key="1">
    <source>
        <dbReference type="ARBA" id="ARBA00022729"/>
    </source>
</evidence>
<dbReference type="InterPro" id="IPR036908">
    <property type="entry name" value="RlpA-like_sf"/>
</dbReference>
<reference evidence="8 9" key="1">
    <citation type="submission" date="2016-11" db="EMBL/GenBank/DDBJ databases">
        <authorList>
            <person name="Varghese N."/>
            <person name="Submissions S."/>
        </authorList>
    </citation>
    <scope>NUCLEOTIDE SEQUENCE [LARGE SCALE GENOMIC DNA]</scope>
    <source>
        <strain evidence="8 9">DSM 17919</strain>
    </source>
</reference>
<dbReference type="HAMAP" id="MF_02071">
    <property type="entry name" value="RlpA"/>
    <property type="match status" value="1"/>
</dbReference>
<gene>
    <name evidence="4" type="primary">rlpA</name>
    <name evidence="7" type="ORF">AB2Z07_02835</name>
    <name evidence="8" type="ORF">SAMN05660830_02197</name>
</gene>
<keyword evidence="4" id="KW-0472">Membrane</keyword>
<comment type="function">
    <text evidence="4">Lytic transglycosylase with a strong preference for naked glycan strands that lack stem peptides.</text>
</comment>
<keyword evidence="4" id="KW-1003">Cell membrane</keyword>
<evidence type="ECO:0000313" key="8">
    <source>
        <dbReference type="EMBL" id="SHJ34911.1"/>
    </source>
</evidence>
<dbReference type="EC" id="4.2.2.-" evidence="4"/>
<dbReference type="Gene3D" id="2.40.40.10">
    <property type="entry name" value="RlpA-like domain"/>
    <property type="match status" value="1"/>
</dbReference>
<keyword evidence="3 4" id="KW-0961">Cell wall biogenesis/degradation</keyword>
<dbReference type="GO" id="GO:0000270">
    <property type="term" value="P:peptidoglycan metabolic process"/>
    <property type="evidence" value="ECO:0007669"/>
    <property type="project" value="UniProtKB-UniRule"/>
</dbReference>
<name>A0A8G2CBC3_9BACT</name>
<keyword evidence="2 4" id="KW-0456">Lyase</keyword>
<keyword evidence="4" id="KW-0564">Palmitate</keyword>
<evidence type="ECO:0000256" key="3">
    <source>
        <dbReference type="ARBA" id="ARBA00023316"/>
    </source>
</evidence>
<evidence type="ECO:0000313" key="7">
    <source>
        <dbReference type="EMBL" id="MEZ6852470.1"/>
    </source>
</evidence>
<dbReference type="Proteomes" id="UP001568358">
    <property type="component" value="Unassembled WGS sequence"/>
</dbReference>
<comment type="similarity">
    <text evidence="4 5">Belongs to the RlpA family.</text>
</comment>
<comment type="caution">
    <text evidence="8">The sequence shown here is derived from an EMBL/GenBank/DDBJ whole genome shotgun (WGS) entry which is preliminary data.</text>
</comment>
<dbReference type="AlphaFoldDB" id="A0A8G2CBC3"/>
<keyword evidence="1" id="KW-0732">Signal</keyword>
<dbReference type="GO" id="GO:0071555">
    <property type="term" value="P:cell wall organization"/>
    <property type="evidence" value="ECO:0007669"/>
    <property type="project" value="UniProtKB-KW"/>
</dbReference>
<dbReference type="GO" id="GO:0008932">
    <property type="term" value="F:lytic endotransglycosylase activity"/>
    <property type="evidence" value="ECO:0007669"/>
    <property type="project" value="UniProtKB-UniRule"/>
</dbReference>
<dbReference type="InterPro" id="IPR036680">
    <property type="entry name" value="SPOR-like_sf"/>
</dbReference>
<proteinExistence type="inferred from homology"/>
<reference evidence="7 10" key="2">
    <citation type="submission" date="2024-07" db="EMBL/GenBank/DDBJ databases">
        <title>Active virus-host system and metabolic interactions in a Lokiarchaeon culture.</title>
        <authorList>
            <person name="Ponce Toledo R.I."/>
            <person name="Rodrigues Oliveira T."/>
            <person name="Schleper C."/>
        </authorList>
    </citation>
    <scope>NUCLEOTIDE SEQUENCE [LARGE SCALE GENOMIC DNA]</scope>
    <source>
        <strain evidence="7 10">B35</strain>
    </source>
</reference>
<dbReference type="InterPro" id="IPR034718">
    <property type="entry name" value="RlpA"/>
</dbReference>